<dbReference type="GO" id="GO:0008270">
    <property type="term" value="F:zinc ion binding"/>
    <property type="evidence" value="ECO:0007669"/>
    <property type="project" value="UniProtKB-KW"/>
</dbReference>
<evidence type="ECO:0000256" key="1">
    <source>
        <dbReference type="ARBA" id="ARBA00022723"/>
    </source>
</evidence>
<dbReference type="GO" id="GO:0003677">
    <property type="term" value="F:DNA binding"/>
    <property type="evidence" value="ECO:0007669"/>
    <property type="project" value="UniProtKB-UniRule"/>
</dbReference>
<dbReference type="AlphaFoldDB" id="A0A8S9WNQ1"/>
<dbReference type="EMBL" id="WIXP02000052">
    <property type="protein sequence ID" value="KAF6197466.1"/>
    <property type="molecule type" value="Genomic_DNA"/>
</dbReference>
<evidence type="ECO:0000313" key="9">
    <source>
        <dbReference type="Proteomes" id="UP000466442"/>
    </source>
</evidence>
<evidence type="ECO:0000256" key="2">
    <source>
        <dbReference type="ARBA" id="ARBA00022771"/>
    </source>
</evidence>
<dbReference type="InterPro" id="IPR006612">
    <property type="entry name" value="THAP_Znf"/>
</dbReference>
<keyword evidence="1" id="KW-0479">Metal-binding</keyword>
<reference evidence="8" key="1">
    <citation type="journal article" date="2021" name="Mol. Ecol. Resour.">
        <title>Apolygus lucorum genome provides insights into omnivorousness and mesophyll feeding.</title>
        <authorList>
            <person name="Liu Y."/>
            <person name="Liu H."/>
            <person name="Wang H."/>
            <person name="Huang T."/>
            <person name="Liu B."/>
            <person name="Yang B."/>
            <person name="Yin L."/>
            <person name="Li B."/>
            <person name="Zhang Y."/>
            <person name="Zhang S."/>
            <person name="Jiang F."/>
            <person name="Zhang X."/>
            <person name="Ren Y."/>
            <person name="Wang B."/>
            <person name="Wang S."/>
            <person name="Lu Y."/>
            <person name="Wu K."/>
            <person name="Fan W."/>
            <person name="Wang G."/>
        </authorList>
    </citation>
    <scope>NUCLEOTIDE SEQUENCE</scope>
    <source>
        <strain evidence="8">12Hb</strain>
    </source>
</reference>
<dbReference type="PROSITE" id="PS50950">
    <property type="entry name" value="ZF_THAP"/>
    <property type="match status" value="1"/>
</dbReference>
<name>A0A8S9WNQ1_APOLU</name>
<gene>
    <name evidence="8" type="ORF">GE061_020172</name>
</gene>
<evidence type="ECO:0000313" key="8">
    <source>
        <dbReference type="EMBL" id="KAF6197466.1"/>
    </source>
</evidence>
<accession>A0A8S9WNQ1</accession>
<evidence type="ECO:0000256" key="4">
    <source>
        <dbReference type="ARBA" id="ARBA00023125"/>
    </source>
</evidence>
<evidence type="ECO:0000256" key="3">
    <source>
        <dbReference type="ARBA" id="ARBA00022833"/>
    </source>
</evidence>
<protein>
    <recommendedName>
        <fullName evidence="7">THAP-type domain-containing protein</fullName>
    </recommendedName>
</protein>
<dbReference type="Proteomes" id="UP000466442">
    <property type="component" value="Unassembled WGS sequence"/>
</dbReference>
<sequence length="111" mass="13076">MEKPTPQKRYCRAPNCDASSDSEKLFQSPPDPVRLQIWKDRVGLDEPVKMFYICRRHFSTRSFNTVQRTTVFPTFADLYHDVQAKEFRSEERFVLLPLRLESSVRAVVHSL</sequence>
<evidence type="ECO:0000259" key="7">
    <source>
        <dbReference type="PROSITE" id="PS50950"/>
    </source>
</evidence>
<dbReference type="SMART" id="SM00980">
    <property type="entry name" value="THAP"/>
    <property type="match status" value="1"/>
</dbReference>
<keyword evidence="9" id="KW-1185">Reference proteome</keyword>
<dbReference type="Pfam" id="PF05485">
    <property type="entry name" value="THAP"/>
    <property type="match status" value="1"/>
</dbReference>
<keyword evidence="3" id="KW-0862">Zinc</keyword>
<feature type="domain" description="THAP-type" evidence="7">
    <location>
        <begin position="7"/>
        <end position="76"/>
    </location>
</feature>
<evidence type="ECO:0000256" key="6">
    <source>
        <dbReference type="SAM" id="MobiDB-lite"/>
    </source>
</evidence>
<keyword evidence="2 5" id="KW-0863">Zinc-finger</keyword>
<proteinExistence type="predicted"/>
<evidence type="ECO:0000256" key="5">
    <source>
        <dbReference type="PROSITE-ProRule" id="PRU00309"/>
    </source>
</evidence>
<dbReference type="SUPFAM" id="SSF57716">
    <property type="entry name" value="Glucocorticoid receptor-like (DNA-binding domain)"/>
    <property type="match status" value="1"/>
</dbReference>
<keyword evidence="4 5" id="KW-0238">DNA-binding</keyword>
<feature type="region of interest" description="Disordered" evidence="6">
    <location>
        <begin position="1"/>
        <end position="28"/>
    </location>
</feature>
<comment type="caution">
    <text evidence="8">The sequence shown here is derived from an EMBL/GenBank/DDBJ whole genome shotgun (WGS) entry which is preliminary data.</text>
</comment>
<organism evidence="8 9">
    <name type="scientific">Apolygus lucorum</name>
    <name type="common">Small green plant bug</name>
    <name type="synonym">Lygocoris lucorum</name>
    <dbReference type="NCBI Taxonomy" id="248454"/>
    <lineage>
        <taxon>Eukaryota</taxon>
        <taxon>Metazoa</taxon>
        <taxon>Ecdysozoa</taxon>
        <taxon>Arthropoda</taxon>
        <taxon>Hexapoda</taxon>
        <taxon>Insecta</taxon>
        <taxon>Pterygota</taxon>
        <taxon>Neoptera</taxon>
        <taxon>Paraneoptera</taxon>
        <taxon>Hemiptera</taxon>
        <taxon>Heteroptera</taxon>
        <taxon>Panheteroptera</taxon>
        <taxon>Cimicomorpha</taxon>
        <taxon>Miridae</taxon>
        <taxon>Mirini</taxon>
        <taxon>Apolygus</taxon>
    </lineage>
</organism>